<name>A0A378VZX5_NEIGO</name>
<gene>
    <name evidence="1" type="ORF">NCTC11421_02755</name>
</gene>
<accession>A0A378VZX5</accession>
<dbReference type="EMBL" id="UGRI01000001">
    <property type="protein sequence ID" value="SUA24751.1"/>
    <property type="molecule type" value="Genomic_DNA"/>
</dbReference>
<organism evidence="1">
    <name type="scientific">Neisseria gonorrhoeae</name>
    <dbReference type="NCBI Taxonomy" id="485"/>
    <lineage>
        <taxon>Bacteria</taxon>
        <taxon>Pseudomonadati</taxon>
        <taxon>Pseudomonadota</taxon>
        <taxon>Betaproteobacteria</taxon>
        <taxon>Neisseriales</taxon>
        <taxon>Neisseriaceae</taxon>
        <taxon>Neisseria</taxon>
    </lineage>
</organism>
<dbReference type="AlphaFoldDB" id="A0A378VZX5"/>
<proteinExistence type="predicted"/>
<reference evidence="1" key="1">
    <citation type="submission" date="2018-06" db="EMBL/GenBank/DDBJ databases">
        <authorList>
            <consortium name="Pathogen Informatics"/>
            <person name="Doyle S."/>
        </authorList>
    </citation>
    <scope>NUCLEOTIDE SEQUENCE [LARGE SCALE GENOMIC DNA]</scope>
    <source>
        <strain evidence="1">NCTC11421</strain>
    </source>
</reference>
<sequence length="72" mass="8506">MGIYGIYSLCVYSAIRNMGKQNWADRKQRPDSTVLMLLFQDNEDSLHRFQRLRLKNLSQNFQKPSETFSDGF</sequence>
<protein>
    <submittedName>
        <fullName evidence="1">Uncharacterized protein</fullName>
    </submittedName>
</protein>
<evidence type="ECO:0000313" key="1">
    <source>
        <dbReference type="EMBL" id="SUA24751.1"/>
    </source>
</evidence>